<dbReference type="RefSeq" id="WP_013623262.1">
    <property type="nucleotide sequence ID" value="NC_015172.1"/>
</dbReference>
<keyword evidence="11" id="KW-1185">Reference proteome</keyword>
<dbReference type="eggNOG" id="COG0590">
    <property type="taxonomic scope" value="Bacteria"/>
</dbReference>
<name>F0SUH8_SYNGF</name>
<dbReference type="SUPFAM" id="SSF53927">
    <property type="entry name" value="Cytidine deaminase-like"/>
    <property type="match status" value="1"/>
</dbReference>
<dbReference type="GO" id="GO:0052717">
    <property type="term" value="F:tRNA-specific adenosine-34 deaminase activity"/>
    <property type="evidence" value="ECO:0007669"/>
    <property type="project" value="UniProtKB-UniRule"/>
</dbReference>
<evidence type="ECO:0000313" key="11">
    <source>
        <dbReference type="Proteomes" id="UP000007488"/>
    </source>
</evidence>
<dbReference type="PANTHER" id="PTHR11079:SF202">
    <property type="entry name" value="TRNA-SPECIFIC ADENOSINE DEAMINASE"/>
    <property type="match status" value="1"/>
</dbReference>
<dbReference type="InterPro" id="IPR002125">
    <property type="entry name" value="CMP_dCMP_dom"/>
</dbReference>
<dbReference type="FunFam" id="3.40.140.10:FF:000005">
    <property type="entry name" value="tRNA-specific adenosine deaminase"/>
    <property type="match status" value="1"/>
</dbReference>
<dbReference type="GO" id="GO:0008270">
    <property type="term" value="F:zinc ion binding"/>
    <property type="evidence" value="ECO:0007669"/>
    <property type="project" value="UniProtKB-UniRule"/>
</dbReference>
<accession>F0SUH8</accession>
<keyword evidence="3 8" id="KW-0819">tRNA processing</keyword>
<evidence type="ECO:0000313" key="10">
    <source>
        <dbReference type="EMBL" id="ADY54391.1"/>
    </source>
</evidence>
<dbReference type="NCBIfam" id="NF008113">
    <property type="entry name" value="PRK10860.1"/>
    <property type="match status" value="1"/>
</dbReference>
<dbReference type="STRING" id="645991.Sgly_0010"/>
<comment type="function">
    <text evidence="8">Catalyzes the deamination of adenosine to inosine at the wobble position 34 of tRNA(Arg2).</text>
</comment>
<dbReference type="PANTHER" id="PTHR11079">
    <property type="entry name" value="CYTOSINE DEAMINASE FAMILY MEMBER"/>
    <property type="match status" value="1"/>
</dbReference>
<dbReference type="PROSITE" id="PS00903">
    <property type="entry name" value="CYT_DCMP_DEAMINASES_1"/>
    <property type="match status" value="1"/>
</dbReference>
<evidence type="ECO:0000256" key="7">
    <source>
        <dbReference type="ARBA" id="ARBA00048045"/>
    </source>
</evidence>
<organism evidence="10 11">
    <name type="scientific">Syntrophobotulus glycolicus (strain DSM 8271 / FlGlyR)</name>
    <dbReference type="NCBI Taxonomy" id="645991"/>
    <lineage>
        <taxon>Bacteria</taxon>
        <taxon>Bacillati</taxon>
        <taxon>Bacillota</taxon>
        <taxon>Clostridia</taxon>
        <taxon>Eubacteriales</taxon>
        <taxon>Desulfitobacteriaceae</taxon>
        <taxon>Syntrophobotulus</taxon>
    </lineage>
</organism>
<dbReference type="Proteomes" id="UP000007488">
    <property type="component" value="Chromosome"/>
</dbReference>
<evidence type="ECO:0000256" key="3">
    <source>
        <dbReference type="ARBA" id="ARBA00022694"/>
    </source>
</evidence>
<dbReference type="InterPro" id="IPR016193">
    <property type="entry name" value="Cytidine_deaminase-like"/>
</dbReference>
<sequence>MKHEDWMRLALKQAETALEKDEVPIGAVIVKNGEILALAHNEKETNQDPTAHAEMLAIKRAAQKLGAWRLSGATLYVTLEPCPMCAGAIIQSRIETLVYGADDSKGGAVGSVLNVLQHQLWNHKVEIITGILEEESARLLKGFFRSKR</sequence>
<evidence type="ECO:0000256" key="4">
    <source>
        <dbReference type="ARBA" id="ARBA00022723"/>
    </source>
</evidence>
<dbReference type="EC" id="3.5.4.33" evidence="8"/>
<evidence type="ECO:0000259" key="9">
    <source>
        <dbReference type="PROSITE" id="PS51747"/>
    </source>
</evidence>
<dbReference type="HAMAP" id="MF_00972">
    <property type="entry name" value="tRNA_aden_deaminase"/>
    <property type="match status" value="1"/>
</dbReference>
<comment type="subunit">
    <text evidence="2 8">Homodimer.</text>
</comment>
<evidence type="ECO:0000256" key="5">
    <source>
        <dbReference type="ARBA" id="ARBA00022801"/>
    </source>
</evidence>
<feature type="binding site" evidence="8">
    <location>
        <position position="85"/>
    </location>
    <ligand>
        <name>Zn(2+)</name>
        <dbReference type="ChEBI" id="CHEBI:29105"/>
        <note>catalytic</note>
    </ligand>
</feature>
<gene>
    <name evidence="8" type="primary">tadA</name>
    <name evidence="10" type="ordered locus">Sgly_0010</name>
</gene>
<proteinExistence type="inferred from homology"/>
<dbReference type="CDD" id="cd01285">
    <property type="entry name" value="nucleoside_deaminase"/>
    <property type="match status" value="1"/>
</dbReference>
<evidence type="ECO:0000256" key="8">
    <source>
        <dbReference type="HAMAP-Rule" id="MF_00972"/>
    </source>
</evidence>
<feature type="binding site" evidence="8">
    <location>
        <position position="82"/>
    </location>
    <ligand>
        <name>Zn(2+)</name>
        <dbReference type="ChEBI" id="CHEBI:29105"/>
        <note>catalytic</note>
    </ligand>
</feature>
<dbReference type="EMBL" id="CP002547">
    <property type="protein sequence ID" value="ADY54391.1"/>
    <property type="molecule type" value="Genomic_DNA"/>
</dbReference>
<protein>
    <recommendedName>
        <fullName evidence="8">tRNA-specific adenosine deaminase</fullName>
        <ecNumber evidence="8">3.5.4.33</ecNumber>
    </recommendedName>
</protein>
<dbReference type="OrthoDB" id="9802676at2"/>
<dbReference type="Gene3D" id="3.40.140.10">
    <property type="entry name" value="Cytidine Deaminase, domain 2"/>
    <property type="match status" value="1"/>
</dbReference>
<dbReference type="InterPro" id="IPR058535">
    <property type="entry name" value="MafB19-deam"/>
</dbReference>
<keyword evidence="5 8" id="KW-0378">Hydrolase</keyword>
<reference evidence="10 11" key="1">
    <citation type="journal article" date="2011" name="Stand. Genomic Sci.">
        <title>Complete genome sequence of Syntrophobotulus glycolicus type strain (FlGlyR).</title>
        <authorList>
            <person name="Han C."/>
            <person name="Mwirichia R."/>
            <person name="Chertkov O."/>
            <person name="Held B."/>
            <person name="Lapidus A."/>
            <person name="Nolan M."/>
            <person name="Lucas S."/>
            <person name="Hammon N."/>
            <person name="Deshpande S."/>
            <person name="Cheng J.F."/>
            <person name="Tapia R."/>
            <person name="Goodwin L."/>
            <person name="Pitluck S."/>
            <person name="Huntemann M."/>
            <person name="Liolios K."/>
            <person name="Ivanova N."/>
            <person name="Pagani I."/>
            <person name="Mavromatis K."/>
            <person name="Ovchinikova G."/>
            <person name="Pati A."/>
            <person name="Chen A."/>
            <person name="Palaniappan K."/>
            <person name="Land M."/>
            <person name="Hauser L."/>
            <person name="Brambilla E.M."/>
            <person name="Rohde M."/>
            <person name="Spring S."/>
            <person name="Sikorski J."/>
            <person name="Goker M."/>
            <person name="Woyke T."/>
            <person name="Bristow J."/>
            <person name="Eisen J.A."/>
            <person name="Markowitz V."/>
            <person name="Hugenholtz P."/>
            <person name="Kyrpides N.C."/>
            <person name="Klenk H.P."/>
            <person name="Detter J.C."/>
        </authorList>
    </citation>
    <scope>NUCLEOTIDE SEQUENCE [LARGE SCALE GENOMIC DNA]</scope>
    <source>
        <strain evidence="11">DSM 8271 / FlGlyR</strain>
    </source>
</reference>
<evidence type="ECO:0000256" key="2">
    <source>
        <dbReference type="ARBA" id="ARBA00011738"/>
    </source>
</evidence>
<dbReference type="GO" id="GO:0002100">
    <property type="term" value="P:tRNA wobble adenosine to inosine editing"/>
    <property type="evidence" value="ECO:0007669"/>
    <property type="project" value="UniProtKB-UniRule"/>
</dbReference>
<comment type="cofactor">
    <cofactor evidence="8">
        <name>Zn(2+)</name>
        <dbReference type="ChEBI" id="CHEBI:29105"/>
    </cofactor>
    <text evidence="8">Binds 1 zinc ion per subunit.</text>
</comment>
<comment type="catalytic activity">
    <reaction evidence="7 8">
        <text>adenosine(34) in tRNA + H2O + H(+) = inosine(34) in tRNA + NH4(+)</text>
        <dbReference type="Rhea" id="RHEA:43168"/>
        <dbReference type="Rhea" id="RHEA-COMP:10373"/>
        <dbReference type="Rhea" id="RHEA-COMP:10374"/>
        <dbReference type="ChEBI" id="CHEBI:15377"/>
        <dbReference type="ChEBI" id="CHEBI:15378"/>
        <dbReference type="ChEBI" id="CHEBI:28938"/>
        <dbReference type="ChEBI" id="CHEBI:74411"/>
        <dbReference type="ChEBI" id="CHEBI:82852"/>
        <dbReference type="EC" id="3.5.4.33"/>
    </reaction>
</comment>
<reference evidence="11" key="2">
    <citation type="submission" date="2011-02" db="EMBL/GenBank/DDBJ databases">
        <title>The complete genome of Syntrophobotulus glycolicus DSM 8271.</title>
        <authorList>
            <person name="Lucas S."/>
            <person name="Copeland A."/>
            <person name="Lapidus A."/>
            <person name="Bruce D."/>
            <person name="Goodwin L."/>
            <person name="Pitluck S."/>
            <person name="Kyrpides N."/>
            <person name="Mavromatis K."/>
            <person name="Pagani I."/>
            <person name="Ivanova N."/>
            <person name="Mikhailova N."/>
            <person name="Chertkov O."/>
            <person name="Held B."/>
            <person name="Detter J.C."/>
            <person name="Tapia R."/>
            <person name="Han C."/>
            <person name="Land M."/>
            <person name="Hauser L."/>
            <person name="Markowitz V."/>
            <person name="Cheng J.-F."/>
            <person name="Hugenholtz P."/>
            <person name="Woyke T."/>
            <person name="Wu D."/>
            <person name="Spring S."/>
            <person name="Schroeder M."/>
            <person name="Brambilla E."/>
            <person name="Klenk H.-P."/>
            <person name="Eisen J.A."/>
        </authorList>
    </citation>
    <scope>NUCLEOTIDE SEQUENCE [LARGE SCALE GENOMIC DNA]</scope>
    <source>
        <strain evidence="11">DSM 8271 / FlGlyR</strain>
    </source>
</reference>
<keyword evidence="4 8" id="KW-0479">Metal-binding</keyword>
<evidence type="ECO:0000256" key="1">
    <source>
        <dbReference type="ARBA" id="ARBA00010669"/>
    </source>
</evidence>
<dbReference type="KEGG" id="sgy:Sgly_0010"/>
<feature type="active site" description="Proton donor" evidence="8">
    <location>
        <position position="54"/>
    </location>
</feature>
<dbReference type="HOGENOM" id="CLU_025810_3_2_9"/>
<dbReference type="InterPro" id="IPR028883">
    <property type="entry name" value="tRNA_aden_deaminase"/>
</dbReference>
<feature type="domain" description="CMP/dCMP-type deaminase" evidence="9">
    <location>
        <begin position="1"/>
        <end position="112"/>
    </location>
</feature>
<feature type="binding site" evidence="8">
    <location>
        <position position="52"/>
    </location>
    <ligand>
        <name>Zn(2+)</name>
        <dbReference type="ChEBI" id="CHEBI:29105"/>
        <note>catalytic</note>
    </ligand>
</feature>
<dbReference type="InterPro" id="IPR016192">
    <property type="entry name" value="APOBEC/CMP_deaminase_Zn-bd"/>
</dbReference>
<keyword evidence="6 8" id="KW-0862">Zinc</keyword>
<dbReference type="PROSITE" id="PS51747">
    <property type="entry name" value="CYT_DCMP_DEAMINASES_2"/>
    <property type="match status" value="1"/>
</dbReference>
<comment type="similarity">
    <text evidence="1">Belongs to the cytidine and deoxycytidylate deaminase family. ADAT2 subfamily.</text>
</comment>
<dbReference type="AlphaFoldDB" id="F0SUH8"/>
<evidence type="ECO:0000256" key="6">
    <source>
        <dbReference type="ARBA" id="ARBA00022833"/>
    </source>
</evidence>
<dbReference type="Pfam" id="PF14437">
    <property type="entry name" value="MafB19-deam"/>
    <property type="match status" value="1"/>
</dbReference>